<dbReference type="RefSeq" id="XP_073900708.1">
    <property type="nucleotide sequence ID" value="XM_074044607.1"/>
</dbReference>
<protein>
    <submittedName>
        <fullName evidence="2">Uncharacterized protein</fullName>
    </submittedName>
</protein>
<accession>A0AC58K6Z9</accession>
<evidence type="ECO:0000313" key="1">
    <source>
        <dbReference type="Proteomes" id="UP001732720"/>
    </source>
</evidence>
<organism evidence="1 2">
    <name type="scientific">Castor canadensis</name>
    <name type="common">American beaver</name>
    <dbReference type="NCBI Taxonomy" id="51338"/>
    <lineage>
        <taxon>Eukaryota</taxon>
        <taxon>Metazoa</taxon>
        <taxon>Chordata</taxon>
        <taxon>Craniata</taxon>
        <taxon>Vertebrata</taxon>
        <taxon>Euteleostomi</taxon>
        <taxon>Mammalia</taxon>
        <taxon>Eutheria</taxon>
        <taxon>Euarchontoglires</taxon>
        <taxon>Glires</taxon>
        <taxon>Rodentia</taxon>
        <taxon>Castorimorpha</taxon>
        <taxon>Castoridae</taxon>
        <taxon>Castor</taxon>
    </lineage>
</organism>
<sequence>MYRSLSSPDKKRLPAAPGSSSGGGGAARPGHLRPTALRLCWAGYRWSPSTGLSRGRVWRREDGRGRPGGEAGEGEAEEGAQSGAHRGRRLRAGERGEAGAPVAAAPAARKEGSAASARAAASAQRHPKAPGVLSSFAAPPSAPQFSYPPSQSCLPLPRPPRARFSPAPRSSCCSCRRLASRLGAVPGSPKEPVRAAGWEGGAAQPVLLQLLLLLLPSPVTGRCAPQHPAGRASGHISRLQFGRSDSHEELCICLELRHTFKRHQLAF</sequence>
<name>A0AC58K6Z9_CASCN</name>
<gene>
    <name evidence="2" type="primary">LOC141411564</name>
</gene>
<keyword evidence="1" id="KW-1185">Reference proteome</keyword>
<reference evidence="2" key="1">
    <citation type="submission" date="2025-08" db="UniProtKB">
        <authorList>
            <consortium name="RefSeq"/>
        </authorList>
    </citation>
    <scope>IDENTIFICATION</scope>
</reference>
<dbReference type="Proteomes" id="UP001732720">
    <property type="component" value="Chromosome 10"/>
</dbReference>
<proteinExistence type="predicted"/>
<evidence type="ECO:0000313" key="2">
    <source>
        <dbReference type="RefSeq" id="XP_073900708.1"/>
    </source>
</evidence>